<dbReference type="InterPro" id="IPR002577">
    <property type="entry name" value="HTH_HxlR"/>
</dbReference>
<evidence type="ECO:0000256" key="2">
    <source>
        <dbReference type="ARBA" id="ARBA00023125"/>
    </source>
</evidence>
<reference evidence="5 6" key="1">
    <citation type="submission" date="2024-09" db="EMBL/GenBank/DDBJ databases">
        <authorList>
            <person name="Sun Q."/>
            <person name="Mori K."/>
        </authorList>
    </citation>
    <scope>NUCLEOTIDE SEQUENCE [LARGE SCALE GENOMIC DNA]</scope>
    <source>
        <strain evidence="5 6">CCM 7765</strain>
    </source>
</reference>
<dbReference type="PANTHER" id="PTHR33204">
    <property type="entry name" value="TRANSCRIPTIONAL REGULATOR, MARR FAMILY"/>
    <property type="match status" value="1"/>
</dbReference>
<feature type="domain" description="HTH hxlR-type" evidence="4">
    <location>
        <begin position="31"/>
        <end position="134"/>
    </location>
</feature>
<evidence type="ECO:0000256" key="1">
    <source>
        <dbReference type="ARBA" id="ARBA00023015"/>
    </source>
</evidence>
<gene>
    <name evidence="5" type="ORF">ACFFI0_25880</name>
</gene>
<dbReference type="SUPFAM" id="SSF46785">
    <property type="entry name" value="Winged helix' DNA-binding domain"/>
    <property type="match status" value="1"/>
</dbReference>
<dbReference type="PROSITE" id="PS51118">
    <property type="entry name" value="HTH_HXLR"/>
    <property type="match status" value="1"/>
</dbReference>
<comment type="caution">
    <text evidence="5">The sequence shown here is derived from an EMBL/GenBank/DDBJ whole genome shotgun (WGS) entry which is preliminary data.</text>
</comment>
<evidence type="ECO:0000256" key="3">
    <source>
        <dbReference type="ARBA" id="ARBA00023163"/>
    </source>
</evidence>
<keyword evidence="1" id="KW-0805">Transcription regulation</keyword>
<protein>
    <submittedName>
        <fullName evidence="5">Winged helix-turn-helix transcriptional regulator</fullName>
    </submittedName>
</protein>
<dbReference type="Proteomes" id="UP001589774">
    <property type="component" value="Unassembled WGS sequence"/>
</dbReference>
<dbReference type="InterPro" id="IPR036390">
    <property type="entry name" value="WH_DNA-bd_sf"/>
</dbReference>
<dbReference type="PANTHER" id="PTHR33204:SF29">
    <property type="entry name" value="TRANSCRIPTIONAL REGULATOR"/>
    <property type="match status" value="1"/>
</dbReference>
<dbReference type="Gene3D" id="1.10.10.10">
    <property type="entry name" value="Winged helix-like DNA-binding domain superfamily/Winged helix DNA-binding domain"/>
    <property type="match status" value="1"/>
</dbReference>
<dbReference type="Pfam" id="PF01638">
    <property type="entry name" value="HxlR"/>
    <property type="match status" value="1"/>
</dbReference>
<dbReference type="InterPro" id="IPR036388">
    <property type="entry name" value="WH-like_DNA-bd_sf"/>
</dbReference>
<keyword evidence="6" id="KW-1185">Reference proteome</keyword>
<accession>A0ABV6HSB4</accession>
<evidence type="ECO:0000313" key="6">
    <source>
        <dbReference type="Proteomes" id="UP001589774"/>
    </source>
</evidence>
<keyword evidence="3" id="KW-0804">Transcription</keyword>
<evidence type="ECO:0000313" key="5">
    <source>
        <dbReference type="EMBL" id="MFC0321769.1"/>
    </source>
</evidence>
<evidence type="ECO:0000259" key="4">
    <source>
        <dbReference type="PROSITE" id="PS51118"/>
    </source>
</evidence>
<dbReference type="EMBL" id="JBHLWO010000007">
    <property type="protein sequence ID" value="MFC0321769.1"/>
    <property type="molecule type" value="Genomic_DNA"/>
</dbReference>
<sequence>MTIPKDSAILWYSRNCYLCFMEDHVYTKQTCTENIQAVRDALYVLNGKWKLLVIIALTEGATRFTEIEKSIGEITPKVLSKELRELELNEFIERKVLNTVPVQIHYELTSHSDSLKEVINSLAIWGKQHREYIQNKRKLMQSNKSV</sequence>
<proteinExistence type="predicted"/>
<dbReference type="RefSeq" id="WP_130857139.1">
    <property type="nucleotide sequence ID" value="NZ_JBHLWO010000007.1"/>
</dbReference>
<keyword evidence="2" id="KW-0238">DNA-binding</keyword>
<organism evidence="5 6">
    <name type="scientific">Olivibacter oleidegradans</name>
    <dbReference type="NCBI Taxonomy" id="760123"/>
    <lineage>
        <taxon>Bacteria</taxon>
        <taxon>Pseudomonadati</taxon>
        <taxon>Bacteroidota</taxon>
        <taxon>Sphingobacteriia</taxon>
        <taxon>Sphingobacteriales</taxon>
        <taxon>Sphingobacteriaceae</taxon>
        <taxon>Olivibacter</taxon>
    </lineage>
</organism>
<name>A0ABV6HSB4_9SPHI</name>